<protein>
    <submittedName>
        <fullName evidence="1">Uncharacterized protein</fullName>
    </submittedName>
</protein>
<accession>A0A0P1GKR9</accession>
<dbReference type="OrthoDB" id="7866627at2"/>
<proteinExistence type="predicted"/>
<sequence>MTEVAVLPHMTHVQLVKTIMENVRHLGFPQVAEALSRAQHFDIDFDIYVAAGRFAYQMFMDHEFFVDSIAIPPSSPATFRLGDEPSLYVMVYDGKIVRVDQMAVNGATYRQFIWEPGSNRINAGSTVDSKTDEGIFTTHLAAATLGMMLSLLNSPSLVETSPNGHRQERRAANRTHQLPVNAWHRVRWRTAAGRDVERTESEDTGTRKPLHYRRGHVRKAQPHHTGAFATELTDTGWGQWIDGQWVGHPAFGIKKSIHAPTLDEKGLAEFIRRKRSRQVSNST</sequence>
<dbReference type="EMBL" id="CYSE01000019">
    <property type="protein sequence ID" value="CUH82664.1"/>
    <property type="molecule type" value="Genomic_DNA"/>
</dbReference>
<organism evidence="1 2">
    <name type="scientific">Tropicibacter naphthalenivorans</name>
    <dbReference type="NCBI Taxonomy" id="441103"/>
    <lineage>
        <taxon>Bacteria</taxon>
        <taxon>Pseudomonadati</taxon>
        <taxon>Pseudomonadota</taxon>
        <taxon>Alphaproteobacteria</taxon>
        <taxon>Rhodobacterales</taxon>
        <taxon>Roseobacteraceae</taxon>
        <taxon>Tropicibacter</taxon>
    </lineage>
</organism>
<gene>
    <name evidence="1" type="ORF">TRN7648_04207</name>
</gene>
<reference evidence="1 2" key="1">
    <citation type="submission" date="2015-09" db="EMBL/GenBank/DDBJ databases">
        <authorList>
            <consortium name="Swine Surveillance"/>
        </authorList>
    </citation>
    <scope>NUCLEOTIDE SEQUENCE [LARGE SCALE GENOMIC DNA]</scope>
    <source>
        <strain evidence="1 2">CECT 7648</strain>
    </source>
</reference>
<name>A0A0P1GKR9_9RHOB</name>
<dbReference type="Proteomes" id="UP000054935">
    <property type="component" value="Unassembled WGS sequence"/>
</dbReference>
<dbReference type="STRING" id="441103.TRN7648_04207"/>
<evidence type="ECO:0000313" key="2">
    <source>
        <dbReference type="Proteomes" id="UP000054935"/>
    </source>
</evidence>
<dbReference type="RefSeq" id="WP_058249552.1">
    <property type="nucleotide sequence ID" value="NZ_CYSE01000019.1"/>
</dbReference>
<dbReference type="AlphaFoldDB" id="A0A0P1GKR9"/>
<evidence type="ECO:0000313" key="1">
    <source>
        <dbReference type="EMBL" id="CUH82664.1"/>
    </source>
</evidence>
<keyword evidence="2" id="KW-1185">Reference proteome</keyword>